<comment type="catalytic activity">
    <reaction evidence="7">
        <text>L-cysteinyl-[prolipoprotein] + a 1,2-diacyl-sn-glycero-3-phospho-(1'-sn-glycerol) = an S-1,2-diacyl-sn-glyceryl-L-cysteinyl-[prolipoprotein] + sn-glycerol 1-phosphate + H(+)</text>
        <dbReference type="Rhea" id="RHEA:56712"/>
        <dbReference type="Rhea" id="RHEA-COMP:14679"/>
        <dbReference type="Rhea" id="RHEA-COMP:14680"/>
        <dbReference type="ChEBI" id="CHEBI:15378"/>
        <dbReference type="ChEBI" id="CHEBI:29950"/>
        <dbReference type="ChEBI" id="CHEBI:57685"/>
        <dbReference type="ChEBI" id="CHEBI:64716"/>
        <dbReference type="ChEBI" id="CHEBI:140658"/>
        <dbReference type="EC" id="2.5.1.145"/>
    </reaction>
</comment>
<feature type="transmembrane region" description="Helical" evidence="7">
    <location>
        <begin position="185"/>
        <end position="202"/>
    </location>
</feature>
<keyword evidence="4 7" id="KW-0812">Transmembrane</keyword>
<evidence type="ECO:0000256" key="7">
    <source>
        <dbReference type="HAMAP-Rule" id="MF_01147"/>
    </source>
</evidence>
<feature type="transmembrane region" description="Helical" evidence="7">
    <location>
        <begin position="125"/>
        <end position="143"/>
    </location>
</feature>
<comment type="caution">
    <text evidence="8">The sequence shown here is derived from an EMBL/GenBank/DDBJ whole genome shotgun (WGS) entry which is preliminary data.</text>
</comment>
<feature type="transmembrane region" description="Helical" evidence="7">
    <location>
        <begin position="245"/>
        <end position="263"/>
    </location>
</feature>
<feature type="transmembrane region" description="Helical" evidence="7">
    <location>
        <begin position="214"/>
        <end position="233"/>
    </location>
</feature>
<keyword evidence="9" id="KW-1185">Reference proteome</keyword>
<evidence type="ECO:0000313" key="9">
    <source>
        <dbReference type="Proteomes" id="UP001247542"/>
    </source>
</evidence>
<evidence type="ECO:0000256" key="3">
    <source>
        <dbReference type="ARBA" id="ARBA00022679"/>
    </source>
</evidence>
<dbReference type="Proteomes" id="UP001247542">
    <property type="component" value="Unassembled WGS sequence"/>
</dbReference>
<keyword evidence="5 7" id="KW-1133">Transmembrane helix</keyword>
<keyword evidence="3 7" id="KW-0808">Transferase</keyword>
<dbReference type="EC" id="2.5.1.145" evidence="7"/>
<comment type="similarity">
    <text evidence="1 7">Belongs to the Lgt family.</text>
</comment>
<evidence type="ECO:0000256" key="4">
    <source>
        <dbReference type="ARBA" id="ARBA00022692"/>
    </source>
</evidence>
<accession>A0ABU3IB39</accession>
<dbReference type="HAMAP" id="MF_01147">
    <property type="entry name" value="Lgt"/>
    <property type="match status" value="1"/>
</dbReference>
<evidence type="ECO:0000256" key="6">
    <source>
        <dbReference type="ARBA" id="ARBA00023136"/>
    </source>
</evidence>
<feature type="transmembrane region" description="Helical" evidence="7">
    <location>
        <begin position="20"/>
        <end position="38"/>
    </location>
</feature>
<dbReference type="EMBL" id="JASXSX010000001">
    <property type="protein sequence ID" value="MDT3767593.1"/>
    <property type="molecule type" value="Genomic_DNA"/>
</dbReference>
<protein>
    <recommendedName>
        <fullName evidence="7">Phosphatidylglycerol--prolipoprotein diacylglyceryl transferase</fullName>
        <ecNumber evidence="7">2.5.1.145</ecNumber>
    </recommendedName>
</protein>
<evidence type="ECO:0000256" key="1">
    <source>
        <dbReference type="ARBA" id="ARBA00007150"/>
    </source>
</evidence>
<gene>
    <name evidence="7 8" type="primary">lgt</name>
    <name evidence="8" type="ORF">QS713_05890</name>
</gene>
<dbReference type="InterPro" id="IPR001640">
    <property type="entry name" value="Lgt"/>
</dbReference>
<comment type="pathway">
    <text evidence="7">Protein modification; lipoprotein biosynthesis (diacylglyceryl transfer).</text>
</comment>
<feature type="transmembrane region" description="Helical" evidence="7">
    <location>
        <begin position="97"/>
        <end position="118"/>
    </location>
</feature>
<evidence type="ECO:0000313" key="8">
    <source>
        <dbReference type="EMBL" id="MDT3767593.1"/>
    </source>
</evidence>
<sequence>MVMALPAAIPSPPFSEFNVGPLTIHIYGITMALAMLIAMEVTERRYVARGGQPQLAYEVALWAIPFGIVGARLYHVFTSPAAYFGPNGSLINIFKIWNGGLGIWGAVAAGALGAWICLRRHHLRVAPFADAIAPALLFAQAFGRLGNWFNQELFGGPTTLPWGLQIDAAHLPATAAPGTLFHPTFLYELLWNVLMALVLIRIDRTRRLAGGQLMWLYICVYTLGRGFIEALRIDEATLILGVRLNVWTSLIVFVVGVFGFYVAGQRSQPRNVIGEELAQEAVD</sequence>
<dbReference type="PANTHER" id="PTHR30589:SF0">
    <property type="entry name" value="PHOSPHATIDYLGLYCEROL--PROLIPOPROTEIN DIACYLGLYCERYL TRANSFERASE"/>
    <property type="match status" value="1"/>
</dbReference>
<evidence type="ECO:0000256" key="2">
    <source>
        <dbReference type="ARBA" id="ARBA00022475"/>
    </source>
</evidence>
<evidence type="ECO:0000256" key="5">
    <source>
        <dbReference type="ARBA" id="ARBA00022989"/>
    </source>
</evidence>
<dbReference type="PANTHER" id="PTHR30589">
    <property type="entry name" value="PROLIPOPROTEIN DIACYLGLYCERYL TRANSFERASE"/>
    <property type="match status" value="1"/>
</dbReference>
<comment type="function">
    <text evidence="7">Catalyzes the transfer of the diacylglyceryl group from phosphatidylglycerol to the sulfhydryl group of the N-terminal cysteine of a prolipoprotein, the first step in the formation of mature lipoproteins.</text>
</comment>
<feature type="transmembrane region" description="Helical" evidence="7">
    <location>
        <begin position="59"/>
        <end position="77"/>
    </location>
</feature>
<reference evidence="8 9" key="1">
    <citation type="submission" date="2023-06" db="EMBL/GenBank/DDBJ databases">
        <title>Draft genome sequence of Gleimia hominis type strain CCUG 57540T.</title>
        <authorList>
            <person name="Salva-Serra F."/>
            <person name="Cardew S."/>
            <person name="Jensie Markopoulos S."/>
            <person name="Ohlen M."/>
            <person name="Inganas E."/>
            <person name="Svensson-Stadler L."/>
            <person name="Moore E.R.B."/>
        </authorList>
    </citation>
    <scope>NUCLEOTIDE SEQUENCE [LARGE SCALE GENOMIC DNA]</scope>
    <source>
        <strain evidence="8 9">CCUG 57540</strain>
    </source>
</reference>
<dbReference type="PROSITE" id="PS01311">
    <property type="entry name" value="LGT"/>
    <property type="match status" value="1"/>
</dbReference>
<dbReference type="Pfam" id="PF01790">
    <property type="entry name" value="LGT"/>
    <property type="match status" value="1"/>
</dbReference>
<dbReference type="GO" id="GO:0008961">
    <property type="term" value="F:phosphatidylglycerol-prolipoprotein diacylglyceryl transferase activity"/>
    <property type="evidence" value="ECO:0007669"/>
    <property type="project" value="UniProtKB-EC"/>
</dbReference>
<keyword evidence="6 7" id="KW-0472">Membrane</keyword>
<organism evidence="8 9">
    <name type="scientific">Gleimia hominis</name>
    <dbReference type="NCBI Taxonomy" id="595468"/>
    <lineage>
        <taxon>Bacteria</taxon>
        <taxon>Bacillati</taxon>
        <taxon>Actinomycetota</taxon>
        <taxon>Actinomycetes</taxon>
        <taxon>Actinomycetales</taxon>
        <taxon>Actinomycetaceae</taxon>
        <taxon>Gleimia</taxon>
    </lineage>
</organism>
<proteinExistence type="inferred from homology"/>
<name>A0ABU3IB39_9ACTO</name>
<keyword evidence="2 7" id="KW-1003">Cell membrane</keyword>
<comment type="subcellular location">
    <subcellularLocation>
        <location evidence="7">Cell membrane</location>
        <topology evidence="7">Multi-pass membrane protein</topology>
    </subcellularLocation>
</comment>
<feature type="binding site" evidence="7">
    <location>
        <position position="144"/>
    </location>
    <ligand>
        <name>a 1,2-diacyl-sn-glycero-3-phospho-(1'-sn-glycerol)</name>
        <dbReference type="ChEBI" id="CHEBI:64716"/>
    </ligand>
</feature>
<dbReference type="NCBIfam" id="TIGR00544">
    <property type="entry name" value="lgt"/>
    <property type="match status" value="1"/>
</dbReference>